<feature type="compositionally biased region" description="Basic and acidic residues" evidence="1">
    <location>
        <begin position="502"/>
        <end position="514"/>
    </location>
</feature>
<dbReference type="EMBL" id="JACBZD010000001">
    <property type="protein sequence ID" value="NYI05717.1"/>
    <property type="molecule type" value="Genomic_DNA"/>
</dbReference>
<dbReference type="PIRSF" id="PIRSF026631">
    <property type="entry name" value="UCP026631"/>
    <property type="match status" value="1"/>
</dbReference>
<evidence type="ECO:0000256" key="1">
    <source>
        <dbReference type="SAM" id="MobiDB-lite"/>
    </source>
</evidence>
<comment type="caution">
    <text evidence="4">The sequence shown here is derived from an EMBL/GenBank/DDBJ whole genome shotgun (WGS) entry which is preliminary data.</text>
</comment>
<feature type="transmembrane region" description="Helical" evidence="2">
    <location>
        <begin position="76"/>
        <end position="93"/>
    </location>
</feature>
<dbReference type="Proteomes" id="UP000567795">
    <property type="component" value="Unassembled WGS sequence"/>
</dbReference>
<dbReference type="RefSeq" id="WP_179814408.1">
    <property type="nucleotide sequence ID" value="NZ_JACBZD010000001.1"/>
</dbReference>
<reference evidence="4 5" key="1">
    <citation type="submission" date="2020-07" db="EMBL/GenBank/DDBJ databases">
        <title>Sequencing the genomes of 1000 actinobacteria strains.</title>
        <authorList>
            <person name="Klenk H.-P."/>
        </authorList>
    </citation>
    <scope>NUCLEOTIDE SEQUENCE [LARGE SCALE GENOMIC DNA]</scope>
    <source>
        <strain evidence="4 5">DSM 42178</strain>
    </source>
</reference>
<protein>
    <submittedName>
        <fullName evidence="4">Putative membrane protein</fullName>
    </submittedName>
</protein>
<feature type="transmembrane region" description="Helical" evidence="2">
    <location>
        <begin position="255"/>
        <end position="281"/>
    </location>
</feature>
<feature type="domain" description="YdbS-like PH" evidence="3">
    <location>
        <begin position="310"/>
        <end position="389"/>
    </location>
</feature>
<dbReference type="PANTHER" id="PTHR34473">
    <property type="entry name" value="UPF0699 TRANSMEMBRANE PROTEIN YDBS"/>
    <property type="match status" value="1"/>
</dbReference>
<feature type="domain" description="YdbS-like PH" evidence="3">
    <location>
        <begin position="422"/>
        <end position="495"/>
    </location>
</feature>
<feature type="domain" description="YdbS-like PH" evidence="3">
    <location>
        <begin position="95"/>
        <end position="172"/>
    </location>
</feature>
<feature type="transmembrane region" description="Helical" evidence="2">
    <location>
        <begin position="287"/>
        <end position="308"/>
    </location>
</feature>
<evidence type="ECO:0000259" key="3">
    <source>
        <dbReference type="Pfam" id="PF03703"/>
    </source>
</evidence>
<feature type="compositionally biased region" description="Low complexity" evidence="1">
    <location>
        <begin position="1"/>
        <end position="13"/>
    </location>
</feature>
<dbReference type="Pfam" id="PF03703">
    <property type="entry name" value="bPH_2"/>
    <property type="match status" value="3"/>
</dbReference>
<accession>A0A852ZVP2</accession>
<keyword evidence="5" id="KW-1185">Reference proteome</keyword>
<evidence type="ECO:0000256" key="2">
    <source>
        <dbReference type="SAM" id="Phobius"/>
    </source>
</evidence>
<feature type="region of interest" description="Disordered" evidence="1">
    <location>
        <begin position="502"/>
        <end position="525"/>
    </location>
</feature>
<organism evidence="4 5">
    <name type="scientific">Allostreptomyces psammosilenae</name>
    <dbReference type="NCBI Taxonomy" id="1892865"/>
    <lineage>
        <taxon>Bacteria</taxon>
        <taxon>Bacillati</taxon>
        <taxon>Actinomycetota</taxon>
        <taxon>Actinomycetes</taxon>
        <taxon>Kitasatosporales</taxon>
        <taxon>Streptomycetaceae</taxon>
        <taxon>Allostreptomyces</taxon>
    </lineage>
</organism>
<name>A0A852ZVP2_9ACTN</name>
<keyword evidence="2" id="KW-1133">Transmembrane helix</keyword>
<dbReference type="InterPro" id="IPR005182">
    <property type="entry name" value="YdbS-like_PH"/>
</dbReference>
<keyword evidence="2" id="KW-0472">Membrane</keyword>
<sequence length="525" mass="55496">MPDGEGVPAQEPAPGEPGDGPGREDRTGPETPADTPFRRLHPLTPLARGWGLLAGGIAALATNVRDVEEWLTPGRAGVILGVLLVVAFAYGYLSWRFTRYRIAEGELRLDTGVVFRRTRHVRIDRLQAVDVVRPLVARLLGLAALRMEVAGGGSEAPLAYLSEDDAMALRAELLARAAGVLGLAAPLESAAAVGGPPSAAAPPTGTVAAPAGASAVGSAAGPAVGVSAAGASGVGVGPALQAPEGRLVEVPTRELVISLLLNLGTWGAVVGAAAVAVPLVVIGDSPFAIVLTLVPAISWVWAASFGAFSRHFGFTLSESPDGLRIRHGLLENRHQTVPPGRVQAVEISQPVLWRRRDWVRVRVNVAGYAGAEAAEQTSILLPVAPRALALHVIRRVVPGLDLDAVVWHPVPRRARWLRPWWWRGLHHGVTEDVFLTRYGLLNRTTALIPHAKVQSMAWSQGPLQRRLGLASVRLHSTDGPVGVVADHRDAGTARRMVLEQAERSRIGRRQDGPERWMTAPGGGAG</sequence>
<dbReference type="PANTHER" id="PTHR34473:SF2">
    <property type="entry name" value="UPF0699 TRANSMEMBRANE PROTEIN YDBT"/>
    <property type="match status" value="1"/>
</dbReference>
<evidence type="ECO:0000313" key="4">
    <source>
        <dbReference type="EMBL" id="NYI05717.1"/>
    </source>
</evidence>
<evidence type="ECO:0000313" key="5">
    <source>
        <dbReference type="Proteomes" id="UP000567795"/>
    </source>
</evidence>
<dbReference type="InterPro" id="IPR014529">
    <property type="entry name" value="UCP026631"/>
</dbReference>
<dbReference type="AlphaFoldDB" id="A0A852ZVP2"/>
<feature type="region of interest" description="Disordered" evidence="1">
    <location>
        <begin position="1"/>
        <end position="40"/>
    </location>
</feature>
<proteinExistence type="predicted"/>
<keyword evidence="2" id="KW-0812">Transmembrane</keyword>
<gene>
    <name evidence="4" type="ORF">FHU37_002660</name>
</gene>